<comment type="caution">
    <text evidence="1">The sequence shown here is derived from an EMBL/GenBank/DDBJ whole genome shotgun (WGS) entry which is preliminary data.</text>
</comment>
<sequence length="46" mass="4767">SCLLVPTICASQCHISVPVSATYECCQSVTPIIVSQSCLSVPIIAT</sequence>
<evidence type="ECO:0008006" key="3">
    <source>
        <dbReference type="Google" id="ProtNLM"/>
    </source>
</evidence>
<evidence type="ECO:0000313" key="2">
    <source>
        <dbReference type="Proteomes" id="UP001162483"/>
    </source>
</evidence>
<protein>
    <recommendedName>
        <fullName evidence="3">Keratin</fullName>
    </recommendedName>
</protein>
<feature type="non-terminal residue" evidence="1">
    <location>
        <position position="1"/>
    </location>
</feature>
<dbReference type="Proteomes" id="UP001162483">
    <property type="component" value="Unassembled WGS sequence"/>
</dbReference>
<keyword evidence="2" id="KW-1185">Reference proteome</keyword>
<name>A0ABN9DIY0_9NEOB</name>
<evidence type="ECO:0000313" key="1">
    <source>
        <dbReference type="EMBL" id="CAI9572561.1"/>
    </source>
</evidence>
<dbReference type="EMBL" id="CATNWA010014503">
    <property type="protein sequence ID" value="CAI9572561.1"/>
    <property type="molecule type" value="Genomic_DNA"/>
</dbReference>
<proteinExistence type="predicted"/>
<gene>
    <name evidence="1" type="ORF">SPARVUS_LOCUS7466496</name>
</gene>
<reference evidence="1" key="1">
    <citation type="submission" date="2023-05" db="EMBL/GenBank/DDBJ databases">
        <authorList>
            <person name="Stuckert A."/>
        </authorList>
    </citation>
    <scope>NUCLEOTIDE SEQUENCE</scope>
</reference>
<accession>A0ABN9DIY0</accession>
<organism evidence="1 2">
    <name type="scientific">Staurois parvus</name>
    <dbReference type="NCBI Taxonomy" id="386267"/>
    <lineage>
        <taxon>Eukaryota</taxon>
        <taxon>Metazoa</taxon>
        <taxon>Chordata</taxon>
        <taxon>Craniata</taxon>
        <taxon>Vertebrata</taxon>
        <taxon>Euteleostomi</taxon>
        <taxon>Amphibia</taxon>
        <taxon>Batrachia</taxon>
        <taxon>Anura</taxon>
        <taxon>Neobatrachia</taxon>
        <taxon>Ranoidea</taxon>
        <taxon>Ranidae</taxon>
        <taxon>Staurois</taxon>
    </lineage>
</organism>